<dbReference type="Proteomes" id="UP000016933">
    <property type="component" value="Unassembled WGS sequence"/>
</dbReference>
<evidence type="ECO:0000259" key="2">
    <source>
        <dbReference type="Pfam" id="PF01266"/>
    </source>
</evidence>
<dbReference type="Pfam" id="PF01266">
    <property type="entry name" value="DAO"/>
    <property type="match status" value="1"/>
</dbReference>
<dbReference type="OrthoDB" id="5226580at2759"/>
<dbReference type="InterPro" id="IPR006076">
    <property type="entry name" value="FAD-dep_OxRdtase"/>
</dbReference>
<name>N1Q0T9_DOTSN</name>
<dbReference type="eggNOG" id="ENOG502RM2T">
    <property type="taxonomic scope" value="Eukaryota"/>
</dbReference>
<gene>
    <name evidence="3" type="ORF">DOTSEDRAFT_163528</name>
</gene>
<dbReference type="Gene3D" id="3.30.9.10">
    <property type="entry name" value="D-Amino Acid Oxidase, subunit A, domain 2"/>
    <property type="match status" value="1"/>
</dbReference>
<evidence type="ECO:0000256" key="1">
    <source>
        <dbReference type="SAM" id="MobiDB-lite"/>
    </source>
</evidence>
<evidence type="ECO:0000313" key="4">
    <source>
        <dbReference type="Proteomes" id="UP000016933"/>
    </source>
</evidence>
<dbReference type="PANTHER" id="PTHR13847">
    <property type="entry name" value="SARCOSINE DEHYDROGENASE-RELATED"/>
    <property type="match status" value="1"/>
</dbReference>
<dbReference type="EMBL" id="KB446535">
    <property type="protein sequence ID" value="EME49287.1"/>
    <property type="molecule type" value="Genomic_DNA"/>
</dbReference>
<keyword evidence="4" id="KW-1185">Reference proteome</keyword>
<dbReference type="AlphaFoldDB" id="N1Q0T9"/>
<proteinExistence type="predicted"/>
<dbReference type="STRING" id="675120.N1Q0T9"/>
<organism evidence="3 4">
    <name type="scientific">Dothistroma septosporum (strain NZE10 / CBS 128990)</name>
    <name type="common">Red band needle blight fungus</name>
    <name type="synonym">Mycosphaerella pini</name>
    <dbReference type="NCBI Taxonomy" id="675120"/>
    <lineage>
        <taxon>Eukaryota</taxon>
        <taxon>Fungi</taxon>
        <taxon>Dikarya</taxon>
        <taxon>Ascomycota</taxon>
        <taxon>Pezizomycotina</taxon>
        <taxon>Dothideomycetes</taxon>
        <taxon>Dothideomycetidae</taxon>
        <taxon>Mycosphaerellales</taxon>
        <taxon>Mycosphaerellaceae</taxon>
        <taxon>Dothistroma</taxon>
    </lineage>
</organism>
<protein>
    <recommendedName>
        <fullName evidence="2">FAD dependent oxidoreductase domain-containing protein</fullName>
    </recommendedName>
</protein>
<dbReference type="Gene3D" id="3.50.50.60">
    <property type="entry name" value="FAD/NAD(P)-binding domain"/>
    <property type="match status" value="1"/>
</dbReference>
<feature type="compositionally biased region" description="Low complexity" evidence="1">
    <location>
        <begin position="7"/>
        <end position="22"/>
    </location>
</feature>
<reference evidence="4" key="1">
    <citation type="journal article" date="2012" name="PLoS Genet.">
        <title>The genomes of the fungal plant pathogens Cladosporium fulvum and Dothistroma septosporum reveal adaptation to different hosts and lifestyles but also signatures of common ancestry.</title>
        <authorList>
            <person name="de Wit P.J.G.M."/>
            <person name="van der Burgt A."/>
            <person name="Oekmen B."/>
            <person name="Stergiopoulos I."/>
            <person name="Abd-Elsalam K.A."/>
            <person name="Aerts A.L."/>
            <person name="Bahkali A.H."/>
            <person name="Beenen H.G."/>
            <person name="Chettri P."/>
            <person name="Cox M.P."/>
            <person name="Datema E."/>
            <person name="de Vries R.P."/>
            <person name="Dhillon B."/>
            <person name="Ganley A.R."/>
            <person name="Griffiths S.A."/>
            <person name="Guo Y."/>
            <person name="Hamelin R.C."/>
            <person name="Henrissat B."/>
            <person name="Kabir M.S."/>
            <person name="Jashni M.K."/>
            <person name="Kema G."/>
            <person name="Klaubauf S."/>
            <person name="Lapidus A."/>
            <person name="Levasseur A."/>
            <person name="Lindquist E."/>
            <person name="Mehrabi R."/>
            <person name="Ohm R.A."/>
            <person name="Owen T.J."/>
            <person name="Salamov A."/>
            <person name="Schwelm A."/>
            <person name="Schijlen E."/>
            <person name="Sun H."/>
            <person name="van den Burg H.A."/>
            <person name="van Ham R.C.H.J."/>
            <person name="Zhang S."/>
            <person name="Goodwin S.B."/>
            <person name="Grigoriev I.V."/>
            <person name="Collemare J."/>
            <person name="Bradshaw R.E."/>
        </authorList>
    </citation>
    <scope>NUCLEOTIDE SEQUENCE [LARGE SCALE GENOMIC DNA]</scope>
    <source>
        <strain evidence="4">NZE10 / CBS 128990</strain>
    </source>
</reference>
<evidence type="ECO:0000313" key="3">
    <source>
        <dbReference type="EMBL" id="EME49287.1"/>
    </source>
</evidence>
<accession>N1Q0T9</accession>
<dbReference type="HOGENOM" id="CLU_645612_0_0_1"/>
<reference evidence="3 4" key="2">
    <citation type="journal article" date="2012" name="PLoS Pathog.">
        <title>Diverse lifestyles and strategies of plant pathogenesis encoded in the genomes of eighteen Dothideomycetes fungi.</title>
        <authorList>
            <person name="Ohm R.A."/>
            <person name="Feau N."/>
            <person name="Henrissat B."/>
            <person name="Schoch C.L."/>
            <person name="Horwitz B.A."/>
            <person name="Barry K.W."/>
            <person name="Condon B.J."/>
            <person name="Copeland A.C."/>
            <person name="Dhillon B."/>
            <person name="Glaser F."/>
            <person name="Hesse C.N."/>
            <person name="Kosti I."/>
            <person name="LaButti K."/>
            <person name="Lindquist E.A."/>
            <person name="Lucas S."/>
            <person name="Salamov A.A."/>
            <person name="Bradshaw R.E."/>
            <person name="Ciuffetti L."/>
            <person name="Hamelin R.C."/>
            <person name="Kema G.H.J."/>
            <person name="Lawrence C."/>
            <person name="Scott J.A."/>
            <person name="Spatafora J.W."/>
            <person name="Turgeon B.G."/>
            <person name="de Wit P.J.G.M."/>
            <person name="Zhong S."/>
            <person name="Goodwin S.B."/>
            <person name="Grigoriev I.V."/>
        </authorList>
    </citation>
    <scope>NUCLEOTIDE SEQUENCE [LARGE SCALE GENOMIC DNA]</scope>
    <source>
        <strain evidence="4">NZE10 / CBS 128990</strain>
    </source>
</reference>
<dbReference type="SUPFAM" id="SSF51905">
    <property type="entry name" value="FAD/NAD(P)-binding domain"/>
    <property type="match status" value="1"/>
</dbReference>
<dbReference type="GO" id="GO:0005737">
    <property type="term" value="C:cytoplasm"/>
    <property type="evidence" value="ECO:0007669"/>
    <property type="project" value="TreeGrafter"/>
</dbReference>
<sequence>MGPQPYSQQTTSGPSASPTPIAASTSRYARHNVVMQWAKETQIKTCKCKICDERVKKFCHRCKSCGRRICSECQSDGFLTIRDMPDSWLPLVNAAAPIVGGLIDSEGFRHAVGFSEEVFTTAETGKRRHPPINRLNVPIKKNVVRDEDSIGLIDSVKLGHWLHSQCDGYGVEFHFSSHPTKVEKDRAGNVTGVRVQRSDANNGKAETLRCSNLVLAAGPFTKSLFSQLFPGSPLHLENHVRMTQWIKLPHAGFGMGGKAGVVLSNVTTEDDTLKGHLGLVDDPLDGVITASCLRNSARATELKQRDALEGHDHSTVALSELAAKYLDSRKAGVGDDGKVAVHGSAYVSTGPGSTPVIGMIQPTLLDSVSGSVGGASIWLCYGFGDFGTTVAPGVGRVVAEMILGGAATVNFSDFAVQKEHRTQND</sequence>
<dbReference type="InterPro" id="IPR036188">
    <property type="entry name" value="FAD/NAD-bd_sf"/>
</dbReference>
<feature type="domain" description="FAD dependent oxidoreductase" evidence="2">
    <location>
        <begin position="110"/>
        <end position="401"/>
    </location>
</feature>
<feature type="region of interest" description="Disordered" evidence="1">
    <location>
        <begin position="1"/>
        <end position="22"/>
    </location>
</feature>